<dbReference type="InterPro" id="IPR013818">
    <property type="entry name" value="Lipase"/>
</dbReference>
<dbReference type="SUPFAM" id="SSF53474">
    <property type="entry name" value="alpha/beta-Hydrolases"/>
    <property type="match status" value="1"/>
</dbReference>
<gene>
    <name evidence="3" type="primary">LOC104958441</name>
</gene>
<dbReference type="AlphaFoldDB" id="A0A6I9P259"/>
<proteinExistence type="predicted"/>
<dbReference type="Gene3D" id="3.40.50.1820">
    <property type="entry name" value="alpha/beta hydrolase"/>
    <property type="match status" value="1"/>
</dbReference>
<dbReference type="Pfam" id="PF00151">
    <property type="entry name" value="Lipase"/>
    <property type="match status" value="1"/>
</dbReference>
<evidence type="ECO:0000259" key="1">
    <source>
        <dbReference type="Pfam" id="PF00151"/>
    </source>
</evidence>
<dbReference type="RefSeq" id="XP_010784479.1">
    <property type="nucleotide sequence ID" value="XM_010786177.1"/>
</dbReference>
<dbReference type="OrthoDB" id="199913at2759"/>
<evidence type="ECO:0000313" key="3">
    <source>
        <dbReference type="RefSeq" id="XP_010784479.1"/>
    </source>
</evidence>
<dbReference type="Proteomes" id="UP000504611">
    <property type="component" value="Unplaced"/>
</dbReference>
<reference evidence="3" key="1">
    <citation type="submission" date="2025-08" db="UniProtKB">
        <authorList>
            <consortium name="RefSeq"/>
        </authorList>
    </citation>
    <scope>IDENTIFICATION</scope>
    <source>
        <tissue evidence="3">Muscle</tissue>
    </source>
</reference>
<protein>
    <submittedName>
        <fullName evidence="3">Lipase member H-like</fullName>
    </submittedName>
</protein>
<keyword evidence="2" id="KW-1185">Reference proteome</keyword>
<evidence type="ECO:0000313" key="2">
    <source>
        <dbReference type="Proteomes" id="UP000504611"/>
    </source>
</evidence>
<dbReference type="GeneID" id="104958441"/>
<feature type="domain" description="Lipase" evidence="1">
    <location>
        <begin position="3"/>
        <end position="73"/>
    </location>
</feature>
<dbReference type="KEGG" id="ncc:104958441"/>
<dbReference type="GO" id="GO:0016298">
    <property type="term" value="F:lipase activity"/>
    <property type="evidence" value="ECO:0007669"/>
    <property type="project" value="InterPro"/>
</dbReference>
<accession>A0A6I9P259</accession>
<sequence length="77" mass="8709">MFLFLCALNRTCSLTGYPCSSYSDFLEGRCLQCEAFKPAPCPVLGYDMSQWRDTLLKLGQTRAFFSTSSTLPYRSES</sequence>
<name>A0A6I9P259_9TELE</name>
<dbReference type="InterPro" id="IPR029058">
    <property type="entry name" value="AB_hydrolase_fold"/>
</dbReference>
<organism evidence="2 3">
    <name type="scientific">Notothenia coriiceps</name>
    <name type="common">black rockcod</name>
    <dbReference type="NCBI Taxonomy" id="8208"/>
    <lineage>
        <taxon>Eukaryota</taxon>
        <taxon>Metazoa</taxon>
        <taxon>Chordata</taxon>
        <taxon>Craniata</taxon>
        <taxon>Vertebrata</taxon>
        <taxon>Euteleostomi</taxon>
        <taxon>Actinopterygii</taxon>
        <taxon>Neopterygii</taxon>
        <taxon>Teleostei</taxon>
        <taxon>Neoteleostei</taxon>
        <taxon>Acanthomorphata</taxon>
        <taxon>Eupercaria</taxon>
        <taxon>Perciformes</taxon>
        <taxon>Notothenioidei</taxon>
        <taxon>Nototheniidae</taxon>
        <taxon>Notothenia</taxon>
    </lineage>
</organism>